<dbReference type="Pfam" id="PF03009">
    <property type="entry name" value="GDPD"/>
    <property type="match status" value="1"/>
</dbReference>
<dbReference type="InterPro" id="IPR030395">
    <property type="entry name" value="GP_PDE_dom"/>
</dbReference>
<reference evidence="2" key="1">
    <citation type="submission" date="2016-09" db="EMBL/GenBank/DDBJ databases">
        <title>Genome sequence of Chlorobaculum limnaeum.</title>
        <authorList>
            <person name="Liu Z."/>
            <person name="Tank M."/>
            <person name="Bryant D.A."/>
        </authorList>
    </citation>
    <scope>NUCLEOTIDE SEQUENCE [LARGE SCALE GENOMIC DNA]</scope>
    <source>
        <strain evidence="2">DSM 1677</strain>
    </source>
</reference>
<dbReference type="GO" id="GO:0008081">
    <property type="term" value="F:phosphoric diester hydrolase activity"/>
    <property type="evidence" value="ECO:0007669"/>
    <property type="project" value="InterPro"/>
</dbReference>
<dbReference type="GO" id="GO:0006629">
    <property type="term" value="P:lipid metabolic process"/>
    <property type="evidence" value="ECO:0007669"/>
    <property type="project" value="InterPro"/>
</dbReference>
<evidence type="ECO:0000313" key="3">
    <source>
        <dbReference type="Proteomes" id="UP000095185"/>
    </source>
</evidence>
<dbReference type="OrthoDB" id="384721at2"/>
<dbReference type="SUPFAM" id="SSF51695">
    <property type="entry name" value="PLC-like phosphodiesterases"/>
    <property type="match status" value="1"/>
</dbReference>
<dbReference type="InterPro" id="IPR017946">
    <property type="entry name" value="PLC-like_Pdiesterase_TIM-brl"/>
</dbReference>
<dbReference type="AlphaFoldDB" id="A0A1D8D9S3"/>
<name>A0A1D8D9S3_CHLLM</name>
<protein>
    <submittedName>
        <fullName evidence="2">Glycerophosphodiester phosphodiesterase</fullName>
    </submittedName>
</protein>
<evidence type="ECO:0000259" key="1">
    <source>
        <dbReference type="PROSITE" id="PS51704"/>
    </source>
</evidence>
<evidence type="ECO:0000313" key="2">
    <source>
        <dbReference type="EMBL" id="AOS84699.1"/>
    </source>
</evidence>
<gene>
    <name evidence="2" type="ORF">BIU88_11485</name>
</gene>
<dbReference type="Proteomes" id="UP000095185">
    <property type="component" value="Chromosome"/>
</dbReference>
<organism evidence="2 3">
    <name type="scientific">Chlorobaculum limnaeum</name>
    <dbReference type="NCBI Taxonomy" id="274537"/>
    <lineage>
        <taxon>Bacteria</taxon>
        <taxon>Pseudomonadati</taxon>
        <taxon>Chlorobiota</taxon>
        <taxon>Chlorobiia</taxon>
        <taxon>Chlorobiales</taxon>
        <taxon>Chlorobiaceae</taxon>
        <taxon>Chlorobaculum</taxon>
    </lineage>
</organism>
<sequence>MAFEIQAHRGARAFYPENTLQAFCKAADLGCLVIELDLNVSRDLRLVVSHDPWVNIPACAEASNRFLYSMSFEEIARIECGEPSPDFPLQQRVRAGRPELAEVFRAVEAQLRRAGRPGEMIYNLEVKSWPERDGTAHPPPEEYAGLVIREIAASGFERRVRLQSFDARIIAVAKRLAPTLSYGLLVEDRSVFDAFPERPGFVPEYVNPRLDLVDEALVSWLHALGAKVVVWTVNRPEEMVRMKRLGADGIITDHPEIALQLPGLDGV</sequence>
<keyword evidence="3" id="KW-1185">Reference proteome</keyword>
<dbReference type="PANTHER" id="PTHR46211">
    <property type="entry name" value="GLYCEROPHOSPHORYL DIESTER PHOSPHODIESTERASE"/>
    <property type="match status" value="1"/>
</dbReference>
<dbReference type="Gene3D" id="3.20.20.190">
    <property type="entry name" value="Phosphatidylinositol (PI) phosphodiesterase"/>
    <property type="match status" value="1"/>
</dbReference>
<dbReference type="RefSeq" id="WP_069810890.1">
    <property type="nucleotide sequence ID" value="NZ_CP017305.1"/>
</dbReference>
<dbReference type="STRING" id="274537.BIU88_11485"/>
<accession>A0A1D8D9S3</accession>
<dbReference type="KEGG" id="clz:BIU88_11485"/>
<proteinExistence type="predicted"/>
<dbReference type="PANTHER" id="PTHR46211:SF14">
    <property type="entry name" value="GLYCEROPHOSPHODIESTER PHOSPHODIESTERASE"/>
    <property type="match status" value="1"/>
</dbReference>
<feature type="domain" description="GP-PDE" evidence="1">
    <location>
        <begin position="3"/>
        <end position="262"/>
    </location>
</feature>
<dbReference type="PROSITE" id="PS51704">
    <property type="entry name" value="GP_PDE"/>
    <property type="match status" value="1"/>
</dbReference>
<dbReference type="EMBL" id="CP017305">
    <property type="protein sequence ID" value="AOS84699.1"/>
    <property type="molecule type" value="Genomic_DNA"/>
</dbReference>